<gene>
    <name evidence="1" type="ORF">KUDE01_019866</name>
</gene>
<keyword evidence="2" id="KW-1185">Reference proteome</keyword>
<dbReference type="AlphaFoldDB" id="A0AAD9F680"/>
<organism evidence="1 2">
    <name type="scientific">Dissostichus eleginoides</name>
    <name type="common">Patagonian toothfish</name>
    <name type="synonym">Dissostichus amissus</name>
    <dbReference type="NCBI Taxonomy" id="100907"/>
    <lineage>
        <taxon>Eukaryota</taxon>
        <taxon>Metazoa</taxon>
        <taxon>Chordata</taxon>
        <taxon>Craniata</taxon>
        <taxon>Vertebrata</taxon>
        <taxon>Euteleostomi</taxon>
        <taxon>Actinopterygii</taxon>
        <taxon>Neopterygii</taxon>
        <taxon>Teleostei</taxon>
        <taxon>Neoteleostei</taxon>
        <taxon>Acanthomorphata</taxon>
        <taxon>Eupercaria</taxon>
        <taxon>Perciformes</taxon>
        <taxon>Notothenioidei</taxon>
        <taxon>Nototheniidae</taxon>
        <taxon>Dissostichus</taxon>
    </lineage>
</organism>
<dbReference type="PANTHER" id="PTHR46409">
    <property type="entry name" value="HTH PSQ-TYPE DOMAIN-CONTAINING PROTEIN"/>
    <property type="match status" value="1"/>
</dbReference>
<protein>
    <submittedName>
        <fullName evidence="1">ADP-ribosylation factor 1</fullName>
    </submittedName>
</protein>
<proteinExistence type="predicted"/>
<dbReference type="PANTHER" id="PTHR46409:SF1">
    <property type="entry name" value="HTH PSQ-TYPE DOMAIN-CONTAINING PROTEIN"/>
    <property type="match status" value="1"/>
</dbReference>
<accession>A0AAD9F680</accession>
<evidence type="ECO:0000313" key="1">
    <source>
        <dbReference type="EMBL" id="KAK1894408.1"/>
    </source>
</evidence>
<dbReference type="EMBL" id="JASDAP010000011">
    <property type="protein sequence ID" value="KAK1894408.1"/>
    <property type="molecule type" value="Genomic_DNA"/>
</dbReference>
<reference evidence="1" key="1">
    <citation type="submission" date="2023-04" db="EMBL/GenBank/DDBJ databases">
        <title>Chromosome-level genome of Chaenocephalus aceratus.</title>
        <authorList>
            <person name="Park H."/>
        </authorList>
    </citation>
    <scope>NUCLEOTIDE SEQUENCE</scope>
    <source>
        <strain evidence="1">DE</strain>
        <tissue evidence="1">Muscle</tissue>
    </source>
</reference>
<sequence length="406" mass="45915">MAQVKTRAKSTSHLSNLVGTGRELLVSELPTVRDILRYGIYLRDQSKDDRGNYPVDQLLGDIFPGLIGQWSKANALFKPPVINEKVTIMSKLKEVWNQAVKFSLGKGKLDAKERFNVKILHTSRDRKRRLEEKDPTKWGPLICRSTRDRWGHWKGRGWKTWLRKGGPSASTKVQKNYDDIPNIALASVRYGIGLRPTAAIATASLIDAGIITEDNTSKVIDKNKVKRAQKNLMRELGEEFEEKCREMGGISCILFDGRIDLTNVMMEAEGSDQSFPAKIKEEHYYPCWFNVKVKHSWIEGLGHILFQLDCLKSQRKEVLDLVMPTVRRSAWYAHSEAILQTLLCSEDQKEIIEGVERFLAIRGEGDPDTQLGDSSVSTRRTPDINCDASSIGDLISWCQSHLSPAC</sequence>
<evidence type="ECO:0000313" key="2">
    <source>
        <dbReference type="Proteomes" id="UP001228049"/>
    </source>
</evidence>
<name>A0AAD9F680_DISEL</name>
<comment type="caution">
    <text evidence="1">The sequence shown here is derived from an EMBL/GenBank/DDBJ whole genome shotgun (WGS) entry which is preliminary data.</text>
</comment>
<dbReference type="Proteomes" id="UP001228049">
    <property type="component" value="Unassembled WGS sequence"/>
</dbReference>